<name>A0A2W5BJS1_9BACT</name>
<comment type="similarity">
    <text evidence="10">Belongs to the peptidase M15 family.</text>
</comment>
<feature type="non-terminal residue" evidence="12">
    <location>
        <position position="1"/>
    </location>
</feature>
<proteinExistence type="inferred from homology"/>
<keyword evidence="9" id="KW-0961">Cell wall biogenesis/degradation</keyword>
<keyword evidence="3" id="KW-0645">Protease</keyword>
<keyword evidence="4" id="KW-0479">Metal-binding</keyword>
<dbReference type="GO" id="GO:0071555">
    <property type="term" value="P:cell wall organization"/>
    <property type="evidence" value="ECO:0007669"/>
    <property type="project" value="UniProtKB-KW"/>
</dbReference>
<evidence type="ECO:0000256" key="1">
    <source>
        <dbReference type="ARBA" id="ARBA00001947"/>
    </source>
</evidence>
<evidence type="ECO:0000256" key="8">
    <source>
        <dbReference type="ARBA" id="ARBA00023049"/>
    </source>
</evidence>
<evidence type="ECO:0000256" key="5">
    <source>
        <dbReference type="ARBA" id="ARBA00022729"/>
    </source>
</evidence>
<protein>
    <recommendedName>
        <fullName evidence="11">Murein endopeptidase K</fullName>
    </recommendedName>
</protein>
<organism evidence="12 13">
    <name type="scientific">Micavibrio aeruginosavorus</name>
    <dbReference type="NCBI Taxonomy" id="349221"/>
    <lineage>
        <taxon>Bacteria</taxon>
        <taxon>Pseudomonadati</taxon>
        <taxon>Bdellovibrionota</taxon>
        <taxon>Bdellovibrionia</taxon>
        <taxon>Bdellovibrionales</taxon>
        <taxon>Pseudobdellovibrionaceae</taxon>
        <taxon>Micavibrio</taxon>
    </lineage>
</organism>
<dbReference type="Pfam" id="PF05951">
    <property type="entry name" value="Peptidase_M15_2"/>
    <property type="match status" value="1"/>
</dbReference>
<dbReference type="GO" id="GO:0046872">
    <property type="term" value="F:metal ion binding"/>
    <property type="evidence" value="ECO:0007669"/>
    <property type="project" value="UniProtKB-KW"/>
</dbReference>
<comment type="pathway">
    <text evidence="2">Cell wall biogenesis; cell wall polysaccharide biosynthesis.</text>
</comment>
<comment type="cofactor">
    <cofactor evidence="1">
        <name>Zn(2+)</name>
        <dbReference type="ChEBI" id="CHEBI:29105"/>
    </cofactor>
</comment>
<evidence type="ECO:0000256" key="6">
    <source>
        <dbReference type="ARBA" id="ARBA00022801"/>
    </source>
</evidence>
<evidence type="ECO:0000313" key="12">
    <source>
        <dbReference type="EMBL" id="PZO83335.1"/>
    </source>
</evidence>
<evidence type="ECO:0000256" key="4">
    <source>
        <dbReference type="ARBA" id="ARBA00022723"/>
    </source>
</evidence>
<reference evidence="12 13" key="1">
    <citation type="submission" date="2017-08" db="EMBL/GenBank/DDBJ databases">
        <title>Infants hospitalized years apart are colonized by the same room-sourced microbial strains.</title>
        <authorList>
            <person name="Brooks B."/>
            <person name="Olm M.R."/>
            <person name="Firek B.A."/>
            <person name="Baker R."/>
            <person name="Thomas B.C."/>
            <person name="Morowitz M.J."/>
            <person name="Banfield J.F."/>
        </authorList>
    </citation>
    <scope>NUCLEOTIDE SEQUENCE [LARGE SCALE GENOMIC DNA]</scope>
    <source>
        <strain evidence="12">S2_018_000_R2_104</strain>
    </source>
</reference>
<dbReference type="PANTHER" id="PTHR37425:SF1">
    <property type="entry name" value="OUTER MEMBRANE PROTEIN"/>
    <property type="match status" value="1"/>
</dbReference>
<evidence type="ECO:0000256" key="2">
    <source>
        <dbReference type="ARBA" id="ARBA00004776"/>
    </source>
</evidence>
<dbReference type="AlphaFoldDB" id="A0A2W5BJS1"/>
<keyword evidence="8" id="KW-0482">Metalloprotease</keyword>
<gene>
    <name evidence="12" type="ORF">DI626_09095</name>
</gene>
<comment type="caution">
    <text evidence="12">The sequence shown here is derived from an EMBL/GenBank/DDBJ whole genome shotgun (WGS) entry which is preliminary data.</text>
</comment>
<dbReference type="InterPro" id="IPR010275">
    <property type="entry name" value="MepK"/>
</dbReference>
<keyword evidence="7" id="KW-0862">Zinc</keyword>
<dbReference type="SUPFAM" id="SSF55166">
    <property type="entry name" value="Hedgehog/DD-peptidase"/>
    <property type="match status" value="1"/>
</dbReference>
<dbReference type="Proteomes" id="UP000249557">
    <property type="component" value="Unassembled WGS sequence"/>
</dbReference>
<dbReference type="EMBL" id="QFNK01000213">
    <property type="protein sequence ID" value="PZO83335.1"/>
    <property type="molecule type" value="Genomic_DNA"/>
</dbReference>
<evidence type="ECO:0000256" key="7">
    <source>
        <dbReference type="ARBA" id="ARBA00022833"/>
    </source>
</evidence>
<accession>A0A2W5BJS1</accession>
<evidence type="ECO:0000256" key="3">
    <source>
        <dbReference type="ARBA" id="ARBA00022670"/>
    </source>
</evidence>
<evidence type="ECO:0000313" key="13">
    <source>
        <dbReference type="Proteomes" id="UP000249557"/>
    </source>
</evidence>
<dbReference type="GO" id="GO:0006508">
    <property type="term" value="P:proteolysis"/>
    <property type="evidence" value="ECO:0007669"/>
    <property type="project" value="UniProtKB-KW"/>
</dbReference>
<dbReference type="InterPro" id="IPR009045">
    <property type="entry name" value="Zn_M74/Hedgehog-like"/>
</dbReference>
<dbReference type="Gene3D" id="3.30.1380.10">
    <property type="match status" value="1"/>
</dbReference>
<evidence type="ECO:0000256" key="10">
    <source>
        <dbReference type="ARBA" id="ARBA00093448"/>
    </source>
</evidence>
<keyword evidence="5" id="KW-0732">Signal</keyword>
<sequence>REKQQTRENIRNGNRAEGGVYLRNAHNGETFYLDFSQIGTRSCKASFNKFARDWRNGQKINMDDGLLLKIERLCLHLAQSGKHVKQIDIISAYRSKATNEMLRETRGGQAKNSLHTYGKALDIKISGLSISSLFNACCKAIGNGGVGKYTKSGFVHIDTGNQRRWGS</sequence>
<evidence type="ECO:0000256" key="9">
    <source>
        <dbReference type="ARBA" id="ARBA00023316"/>
    </source>
</evidence>
<evidence type="ECO:0000256" key="11">
    <source>
        <dbReference type="ARBA" id="ARBA00093666"/>
    </source>
</evidence>
<dbReference type="PANTHER" id="PTHR37425">
    <property type="match status" value="1"/>
</dbReference>
<dbReference type="GO" id="GO:0008237">
    <property type="term" value="F:metallopeptidase activity"/>
    <property type="evidence" value="ECO:0007669"/>
    <property type="project" value="UniProtKB-KW"/>
</dbReference>
<keyword evidence="6" id="KW-0378">Hydrolase</keyword>